<dbReference type="Proteomes" id="UP000521676">
    <property type="component" value="Unassembled WGS sequence"/>
</dbReference>
<comment type="subunit">
    <text evidence="9 10">Homodimer. Probably interacts with PlsY.</text>
</comment>
<dbReference type="Proteomes" id="UP001431572">
    <property type="component" value="Chromosome 1"/>
</dbReference>
<evidence type="ECO:0000256" key="1">
    <source>
        <dbReference type="ARBA" id="ARBA00001232"/>
    </source>
</evidence>
<dbReference type="Gene3D" id="3.40.718.10">
    <property type="entry name" value="Isopropylmalate Dehydrogenase"/>
    <property type="match status" value="1"/>
</dbReference>
<evidence type="ECO:0000313" key="14">
    <source>
        <dbReference type="Proteomes" id="UP001431572"/>
    </source>
</evidence>
<organism evidence="11 13">
    <name type="scientific">Candidatus Chlorohelix allophototropha</name>
    <dbReference type="NCBI Taxonomy" id="3003348"/>
    <lineage>
        <taxon>Bacteria</taxon>
        <taxon>Bacillati</taxon>
        <taxon>Chloroflexota</taxon>
        <taxon>Chloroflexia</taxon>
        <taxon>Candidatus Chloroheliales</taxon>
        <taxon>Candidatus Chloroheliaceae</taxon>
        <taxon>Candidatus Chlorohelix</taxon>
    </lineage>
</organism>
<keyword evidence="14" id="KW-1185">Reference proteome</keyword>
<evidence type="ECO:0000256" key="7">
    <source>
        <dbReference type="ARBA" id="ARBA00023264"/>
    </source>
</evidence>
<dbReference type="GO" id="GO:0043811">
    <property type="term" value="F:phosphate:acyl-[acyl carrier protein] acyltransferase activity"/>
    <property type="evidence" value="ECO:0007669"/>
    <property type="project" value="UniProtKB-UniRule"/>
</dbReference>
<comment type="subcellular location">
    <subcellularLocation>
        <location evidence="10">Cytoplasm</location>
    </subcellularLocation>
    <text evidence="10">Associated with the membrane possibly through PlsY.</text>
</comment>
<comment type="function">
    <text evidence="10">Catalyzes the reversible formation of acyl-phosphate (acyl-PO(4)) from acyl-[acyl-carrier-protein] (acyl-ACP). This enzyme utilizes acyl-ACP as fatty acyl donor, but not acyl-CoA.</text>
</comment>
<dbReference type="PANTHER" id="PTHR30100:SF1">
    <property type="entry name" value="PHOSPHATE ACYLTRANSFERASE"/>
    <property type="match status" value="1"/>
</dbReference>
<keyword evidence="6 10" id="KW-0594">Phospholipid biosynthesis</keyword>
<dbReference type="PIRSF" id="PIRSF002465">
    <property type="entry name" value="Phsphlp_syn_PlsX"/>
    <property type="match status" value="1"/>
</dbReference>
<keyword evidence="7 10" id="KW-1208">Phospholipid metabolism</keyword>
<dbReference type="EMBL" id="JACATZ010000001">
    <property type="protein sequence ID" value="NWJ44634.1"/>
    <property type="molecule type" value="Genomic_DNA"/>
</dbReference>
<reference evidence="12" key="2">
    <citation type="journal article" date="2024" name="Nature">
        <title>Anoxygenic phototroph of the Chloroflexota uses a type I reaction centre.</title>
        <authorList>
            <person name="Tsuji J.M."/>
            <person name="Shaw N.A."/>
            <person name="Nagashima S."/>
            <person name="Venkiteswaran J.J."/>
            <person name="Schiff S.L."/>
            <person name="Watanabe T."/>
            <person name="Fukui M."/>
            <person name="Hanada S."/>
            <person name="Tank M."/>
            <person name="Neufeld J.D."/>
        </authorList>
    </citation>
    <scope>NUCLEOTIDE SEQUENCE</scope>
    <source>
        <strain evidence="12">L227-S17</strain>
    </source>
</reference>
<accession>A0A8T7LRH4</accession>
<dbReference type="GO" id="GO:0006633">
    <property type="term" value="P:fatty acid biosynthetic process"/>
    <property type="evidence" value="ECO:0007669"/>
    <property type="project" value="UniProtKB-UniRule"/>
</dbReference>
<evidence type="ECO:0000256" key="9">
    <source>
        <dbReference type="ARBA" id="ARBA00046608"/>
    </source>
</evidence>
<dbReference type="Pfam" id="PF02504">
    <property type="entry name" value="FA_synthesis"/>
    <property type="match status" value="1"/>
</dbReference>
<reference evidence="11 13" key="1">
    <citation type="submission" date="2020-06" db="EMBL/GenBank/DDBJ databases">
        <title>Anoxygenic phototrophic Chloroflexota member uses a Type I reaction center.</title>
        <authorList>
            <person name="Tsuji J.M."/>
            <person name="Shaw N.A."/>
            <person name="Nagashima S."/>
            <person name="Venkiteswaran J."/>
            <person name="Schiff S.L."/>
            <person name="Hanada S."/>
            <person name="Tank M."/>
            <person name="Neufeld J.D."/>
        </authorList>
    </citation>
    <scope>NUCLEOTIDE SEQUENCE [LARGE SCALE GENOMIC DNA]</scope>
    <source>
        <strain evidence="11">L227-S17</strain>
    </source>
</reference>
<keyword evidence="5 10" id="KW-0443">Lipid metabolism</keyword>
<evidence type="ECO:0000313" key="11">
    <source>
        <dbReference type="EMBL" id="NWJ44634.1"/>
    </source>
</evidence>
<dbReference type="HAMAP" id="MF_00019">
    <property type="entry name" value="PlsX"/>
    <property type="match status" value="1"/>
</dbReference>
<evidence type="ECO:0000313" key="12">
    <source>
        <dbReference type="EMBL" id="WJW66523.1"/>
    </source>
</evidence>
<keyword evidence="11" id="KW-0012">Acyltransferase</keyword>
<dbReference type="InterPro" id="IPR003664">
    <property type="entry name" value="FA_synthesis"/>
</dbReference>
<sequence length="339" mass="36121">MKIVLDAMGGDYAPQEPVAGAVQAAREYGIEIILIGRESEIRAELAKHETSGLKLTVVNATEVIEMTDESVQAIREKKDSSVVVGLNLVKQGEADAFVSAGHSGATFAAASLQLRRVRGVERAGLATVFPTKTGLILVIDVGANTEVRPEFLIQFAQMGAVYVEKVLKRPNPRVGLLSNGEEDSKGTPLVKETHQLLRQTSGINFIGNVEGKDVLAGLADVVVTDGFTGNILLKTAEGTADVMLHLLKQELTANLFFKLLALGLKPAFNKVKKALDHEEFGGAPLLGVNGVVIISHGRTKAKGIKNSIRVAREAVQNNTLETIKGLFAEAAKAKAATRE</sequence>
<evidence type="ECO:0000256" key="8">
    <source>
        <dbReference type="ARBA" id="ARBA00024069"/>
    </source>
</evidence>
<proteinExistence type="inferred from homology"/>
<dbReference type="EMBL" id="CP128399">
    <property type="protein sequence ID" value="WJW66523.1"/>
    <property type="molecule type" value="Genomic_DNA"/>
</dbReference>
<comment type="catalytic activity">
    <reaction evidence="1 10">
        <text>a fatty acyl-[ACP] + phosphate = an acyl phosphate + holo-[ACP]</text>
        <dbReference type="Rhea" id="RHEA:42292"/>
        <dbReference type="Rhea" id="RHEA-COMP:9685"/>
        <dbReference type="Rhea" id="RHEA-COMP:14125"/>
        <dbReference type="ChEBI" id="CHEBI:43474"/>
        <dbReference type="ChEBI" id="CHEBI:59918"/>
        <dbReference type="ChEBI" id="CHEBI:64479"/>
        <dbReference type="ChEBI" id="CHEBI:138651"/>
        <dbReference type="EC" id="2.3.1.274"/>
    </reaction>
</comment>
<gene>
    <name evidence="10 11" type="primary">plsX</name>
    <name evidence="11" type="ORF">HXX08_02030</name>
    <name evidence="12" type="ORF">OZ401_002326</name>
</gene>
<dbReference type="EC" id="2.3.1.274" evidence="8 10"/>
<keyword evidence="2 10" id="KW-0963">Cytoplasm</keyword>
<evidence type="ECO:0000256" key="2">
    <source>
        <dbReference type="ARBA" id="ARBA00022490"/>
    </source>
</evidence>
<keyword evidence="4 10" id="KW-0808">Transferase</keyword>
<name>A0A8T7LRH4_9CHLR</name>
<dbReference type="GO" id="GO:0005737">
    <property type="term" value="C:cytoplasm"/>
    <property type="evidence" value="ECO:0007669"/>
    <property type="project" value="UniProtKB-SubCell"/>
</dbReference>
<dbReference type="AlphaFoldDB" id="A0A8T7LRH4"/>
<dbReference type="PANTHER" id="PTHR30100">
    <property type="entry name" value="FATTY ACID/PHOSPHOLIPID SYNTHESIS PROTEIN PLSX"/>
    <property type="match status" value="1"/>
</dbReference>
<evidence type="ECO:0000256" key="4">
    <source>
        <dbReference type="ARBA" id="ARBA00022679"/>
    </source>
</evidence>
<evidence type="ECO:0000256" key="5">
    <source>
        <dbReference type="ARBA" id="ARBA00023098"/>
    </source>
</evidence>
<protein>
    <recommendedName>
        <fullName evidence="8 10">Phosphate acyltransferase</fullName>
        <ecNumber evidence="8 10">2.3.1.274</ecNumber>
    </recommendedName>
    <alternativeName>
        <fullName evidence="10">Acyl-ACP phosphotransacylase</fullName>
    </alternativeName>
    <alternativeName>
        <fullName evidence="10">Acyl-[acyl-carrier-protein]--phosphate acyltransferase</fullName>
    </alternativeName>
    <alternativeName>
        <fullName evidence="10">Phosphate-acyl-ACP acyltransferase</fullName>
    </alternativeName>
</protein>
<dbReference type="InterPro" id="IPR012281">
    <property type="entry name" value="Phospholipid_synth_PlsX-like"/>
</dbReference>
<keyword evidence="3 10" id="KW-0444">Lipid biosynthesis</keyword>
<evidence type="ECO:0000313" key="13">
    <source>
        <dbReference type="Proteomes" id="UP000521676"/>
    </source>
</evidence>
<comment type="pathway">
    <text evidence="10">Lipid metabolism; phospholipid metabolism.</text>
</comment>
<dbReference type="NCBIfam" id="TIGR00182">
    <property type="entry name" value="plsX"/>
    <property type="match status" value="1"/>
</dbReference>
<dbReference type="RefSeq" id="WP_341468411.1">
    <property type="nucleotide sequence ID" value="NZ_CP128399.1"/>
</dbReference>
<dbReference type="GO" id="GO:0008654">
    <property type="term" value="P:phospholipid biosynthetic process"/>
    <property type="evidence" value="ECO:0007669"/>
    <property type="project" value="UniProtKB-KW"/>
</dbReference>
<evidence type="ECO:0000256" key="10">
    <source>
        <dbReference type="HAMAP-Rule" id="MF_00019"/>
    </source>
</evidence>
<comment type="similarity">
    <text evidence="10">Belongs to the PlsX family.</text>
</comment>
<evidence type="ECO:0000256" key="3">
    <source>
        <dbReference type="ARBA" id="ARBA00022516"/>
    </source>
</evidence>
<dbReference type="SUPFAM" id="SSF53659">
    <property type="entry name" value="Isocitrate/Isopropylmalate dehydrogenase-like"/>
    <property type="match status" value="1"/>
</dbReference>
<evidence type="ECO:0000256" key="6">
    <source>
        <dbReference type="ARBA" id="ARBA00023209"/>
    </source>
</evidence>